<name>A0A388TFA2_TERA1</name>
<proteinExistence type="predicted"/>
<keyword evidence="2" id="KW-0812">Transmembrane</keyword>
<protein>
    <submittedName>
        <fullName evidence="3">Uncharacterized protein</fullName>
    </submittedName>
</protein>
<feature type="transmembrane region" description="Helical" evidence="2">
    <location>
        <begin position="34"/>
        <end position="55"/>
    </location>
</feature>
<keyword evidence="2" id="KW-1133">Transmembrane helix</keyword>
<feature type="transmembrane region" description="Helical" evidence="2">
    <location>
        <begin position="67"/>
        <end position="94"/>
    </location>
</feature>
<organism evidence="3 4">
    <name type="scientific">Termititenax aidoneus</name>
    <dbReference type="NCBI Taxonomy" id="2218524"/>
    <lineage>
        <taxon>Bacteria</taxon>
        <taxon>Bacillati</taxon>
        <taxon>Candidatus Margulisiibacteriota</taxon>
        <taxon>Candidatus Termititenacia</taxon>
        <taxon>Candidatus Termititenacales</taxon>
        <taxon>Candidatus Termititenacaceae</taxon>
        <taxon>Candidatus Termititenax</taxon>
    </lineage>
</organism>
<dbReference type="Proteomes" id="UP000269352">
    <property type="component" value="Unassembled WGS sequence"/>
</dbReference>
<feature type="region of interest" description="Disordered" evidence="1">
    <location>
        <begin position="162"/>
        <end position="183"/>
    </location>
</feature>
<reference evidence="3 4" key="1">
    <citation type="journal article" date="2019" name="ISME J.">
        <title>Genome analyses of uncultured TG2/ZB3 bacteria in 'Margulisbacteria' specifically attached to ectosymbiotic spirochetes of protists in the termite gut.</title>
        <authorList>
            <person name="Utami Y.D."/>
            <person name="Kuwahara H."/>
            <person name="Igai K."/>
            <person name="Murakami T."/>
            <person name="Sugaya K."/>
            <person name="Morikawa T."/>
            <person name="Nagura Y."/>
            <person name="Yuki M."/>
            <person name="Deevong P."/>
            <person name="Inoue T."/>
            <person name="Kihara K."/>
            <person name="Lo N."/>
            <person name="Yamada A."/>
            <person name="Ohkuma M."/>
            <person name="Hongoh Y."/>
        </authorList>
    </citation>
    <scope>NUCLEOTIDE SEQUENCE [LARGE SCALE GENOMIC DNA]</scope>
    <source>
        <strain evidence="3">NkOx7-01</strain>
    </source>
</reference>
<keyword evidence="4" id="KW-1185">Reference proteome</keyword>
<dbReference type="EMBL" id="BGZN01000229">
    <property type="protein sequence ID" value="GBR75295.1"/>
    <property type="molecule type" value="Genomic_DNA"/>
</dbReference>
<evidence type="ECO:0000256" key="2">
    <source>
        <dbReference type="SAM" id="Phobius"/>
    </source>
</evidence>
<feature type="non-terminal residue" evidence="3">
    <location>
        <position position="1"/>
    </location>
</feature>
<comment type="caution">
    <text evidence="3">The sequence shown here is derived from an EMBL/GenBank/DDBJ whole genome shotgun (WGS) entry which is preliminary data.</text>
</comment>
<gene>
    <name evidence="3" type="ORF">NO1_2301</name>
</gene>
<keyword evidence="2" id="KW-0472">Membrane</keyword>
<accession>A0A388TFA2</accession>
<evidence type="ECO:0000313" key="4">
    <source>
        <dbReference type="Proteomes" id="UP000269352"/>
    </source>
</evidence>
<evidence type="ECO:0000313" key="3">
    <source>
        <dbReference type="EMBL" id="GBR75295.1"/>
    </source>
</evidence>
<dbReference type="AlphaFoldDB" id="A0A388TFA2"/>
<feature type="non-terminal residue" evidence="3">
    <location>
        <position position="344"/>
    </location>
</feature>
<sequence>AGIAGATLPIIMGALGTTSQTARGTLLGLVVPGAGALLGIALMAGGAMIGAALAGSETYKATKDLGLAAQLTATVTAGAAAAITGMLIGAAAVAAVATPLLAAVVTAGVGAAVAGAGTAAGIMLGATVVNIILGKLPAMVSGTITMQQDQNRAETAQEKWREISQPKAEAAASNARQGQSSAKEVSDTGIGIYNKVKNNAASGSAVGAMASNMVTQYSLLKESAGVSFRKGPDGLIYDNDEKFIVLERDLGRLQNINRLITSLHAAKAQARNAVHTEMTSQSGYTTSQLASSLTEQEQSIIMEKFNELKTLRQEYLSAYNAGLQAAANAQKLTTLVKYEATAMV</sequence>
<feature type="compositionally biased region" description="Polar residues" evidence="1">
    <location>
        <begin position="174"/>
        <end position="183"/>
    </location>
</feature>
<feature type="transmembrane region" description="Helical" evidence="2">
    <location>
        <begin position="100"/>
        <end position="133"/>
    </location>
</feature>
<evidence type="ECO:0000256" key="1">
    <source>
        <dbReference type="SAM" id="MobiDB-lite"/>
    </source>
</evidence>